<accession>A0AAV3XG58</accession>
<evidence type="ECO:0000313" key="4">
    <source>
        <dbReference type="Proteomes" id="UP001050975"/>
    </source>
</evidence>
<name>A0AAV3XG58_9CYAN</name>
<comment type="caution">
    <text evidence="3">The sequence shown here is derived from an EMBL/GenBank/DDBJ whole genome shotgun (WGS) entry which is preliminary data.</text>
</comment>
<dbReference type="EMBL" id="BLAY01000045">
    <property type="protein sequence ID" value="GET38442.1"/>
    <property type="molecule type" value="Genomic_DNA"/>
</dbReference>
<comment type="similarity">
    <text evidence="1 2">Belongs to the phD/YefM antitoxin family.</text>
</comment>
<evidence type="ECO:0000256" key="2">
    <source>
        <dbReference type="RuleBase" id="RU362080"/>
    </source>
</evidence>
<evidence type="ECO:0000313" key="3">
    <source>
        <dbReference type="EMBL" id="GET38442.1"/>
    </source>
</evidence>
<dbReference type="Gene3D" id="3.40.1620.10">
    <property type="entry name" value="YefM-like domain"/>
    <property type="match status" value="1"/>
</dbReference>
<comment type="function">
    <text evidence="2">Antitoxin component of a type II toxin-antitoxin (TA) system.</text>
</comment>
<proteinExistence type="inferred from homology"/>
<sequence length="94" mass="10640">MQSDIVAKKPGFSKKPGFWNQMQKCHDRLNTDTLPLVNMPKYLTIQEAQQQLANLPNELVAEPAIITQDGKPVMVAMSLEQFESLLDLDKKQTL</sequence>
<keyword evidence="4" id="KW-1185">Reference proteome</keyword>
<dbReference type="InterPro" id="IPR006442">
    <property type="entry name" value="Antitoxin_Phd/YefM"/>
</dbReference>
<dbReference type="AlphaFoldDB" id="A0AAV3XG58"/>
<gene>
    <name evidence="3" type="ORF">MiSe_32000</name>
</gene>
<evidence type="ECO:0000256" key="1">
    <source>
        <dbReference type="ARBA" id="ARBA00009981"/>
    </source>
</evidence>
<dbReference type="SUPFAM" id="SSF143120">
    <property type="entry name" value="YefM-like"/>
    <property type="match status" value="1"/>
</dbReference>
<dbReference type="Proteomes" id="UP001050975">
    <property type="component" value="Unassembled WGS sequence"/>
</dbReference>
<reference evidence="3" key="1">
    <citation type="submission" date="2019-10" db="EMBL/GenBank/DDBJ databases">
        <title>Draft genome sequece of Microseira wollei NIES-4236.</title>
        <authorList>
            <person name="Yamaguchi H."/>
            <person name="Suzuki S."/>
            <person name="Kawachi M."/>
        </authorList>
    </citation>
    <scope>NUCLEOTIDE SEQUENCE</scope>
    <source>
        <strain evidence="3">NIES-4236</strain>
    </source>
</reference>
<dbReference type="Pfam" id="PF02604">
    <property type="entry name" value="PhdYeFM_antitox"/>
    <property type="match status" value="1"/>
</dbReference>
<dbReference type="InterPro" id="IPR036165">
    <property type="entry name" value="YefM-like_sf"/>
</dbReference>
<dbReference type="RefSeq" id="WP_226581974.1">
    <property type="nucleotide sequence ID" value="NZ_BLAY01000045.1"/>
</dbReference>
<protein>
    <recommendedName>
        <fullName evidence="2">Antitoxin</fullName>
    </recommendedName>
</protein>
<organism evidence="3 4">
    <name type="scientific">Microseira wollei NIES-4236</name>
    <dbReference type="NCBI Taxonomy" id="2530354"/>
    <lineage>
        <taxon>Bacteria</taxon>
        <taxon>Bacillati</taxon>
        <taxon>Cyanobacteriota</taxon>
        <taxon>Cyanophyceae</taxon>
        <taxon>Oscillatoriophycideae</taxon>
        <taxon>Aerosakkonematales</taxon>
        <taxon>Aerosakkonemataceae</taxon>
        <taxon>Microseira</taxon>
    </lineage>
</organism>